<reference evidence="2 3" key="1">
    <citation type="submission" date="2018-05" db="EMBL/GenBank/DDBJ databases">
        <title>Genomic Encyclopedia of Archaeal and Bacterial Type Strains, Phase II (KMG-II): from individual species to whole genera.</title>
        <authorList>
            <person name="Goeker M."/>
        </authorList>
    </citation>
    <scope>NUCLEOTIDE SEQUENCE [LARGE SCALE GENOMIC DNA]</scope>
    <source>
        <strain evidence="2 3">DSM 22214</strain>
    </source>
</reference>
<dbReference type="AlphaFoldDB" id="A0A316E7P8"/>
<feature type="chain" id="PRO_5016303185" evidence="1">
    <location>
        <begin position="30"/>
        <end position="579"/>
    </location>
</feature>
<keyword evidence="3" id="KW-1185">Reference proteome</keyword>
<feature type="signal peptide" evidence="1">
    <location>
        <begin position="1"/>
        <end position="29"/>
    </location>
</feature>
<gene>
    <name evidence="2" type="ORF">LV89_02260</name>
</gene>
<dbReference type="EMBL" id="QGGO01000010">
    <property type="protein sequence ID" value="PWK26751.1"/>
    <property type="molecule type" value="Genomic_DNA"/>
</dbReference>
<proteinExistence type="predicted"/>
<name>A0A316E7P8_9BACT</name>
<protein>
    <submittedName>
        <fullName evidence="2">Uncharacterized protein</fullName>
    </submittedName>
</protein>
<dbReference type="RefSeq" id="WP_146199144.1">
    <property type="nucleotide sequence ID" value="NZ_QGGO01000010.1"/>
</dbReference>
<keyword evidence="1" id="KW-0732">Signal</keyword>
<comment type="caution">
    <text evidence="2">The sequence shown here is derived from an EMBL/GenBank/DDBJ whole genome shotgun (WGS) entry which is preliminary data.</text>
</comment>
<evidence type="ECO:0000256" key="1">
    <source>
        <dbReference type="SAM" id="SignalP"/>
    </source>
</evidence>
<accession>A0A316E7P8</accession>
<dbReference type="OrthoDB" id="71552at89373"/>
<evidence type="ECO:0000313" key="2">
    <source>
        <dbReference type="EMBL" id="PWK26751.1"/>
    </source>
</evidence>
<organism evidence="2 3">
    <name type="scientific">Arcicella aurantiaca</name>
    <dbReference type="NCBI Taxonomy" id="591202"/>
    <lineage>
        <taxon>Bacteria</taxon>
        <taxon>Pseudomonadati</taxon>
        <taxon>Bacteroidota</taxon>
        <taxon>Cytophagia</taxon>
        <taxon>Cytophagales</taxon>
        <taxon>Flectobacillaceae</taxon>
        <taxon>Arcicella</taxon>
    </lineage>
</organism>
<dbReference type="Proteomes" id="UP000245489">
    <property type="component" value="Unassembled WGS sequence"/>
</dbReference>
<evidence type="ECO:0000313" key="3">
    <source>
        <dbReference type="Proteomes" id="UP000245489"/>
    </source>
</evidence>
<sequence length="579" mass="65857">MKTFQIYSKFKIVLAVSVLSLTFLCLQCATEKTTAQQNTKSVASPQKNEPIANFKTESPNEGIGEVVTKFPATLATVPIEKKAETFSPERFANVVYPTHLDKNLGFYLPNWIVTLHTSLSKVYKQKGIPLRSRGIWGSLDWKEHNIEGTEWNFFINPENGQAYKDNFNTRKSVNMNTFSSALPIEKRLQTGDVDLNNWDKKSEDELALMGHNFARATEFGDYFVGGKQRIGLVDIDWENDYENGSHPRKALRFIKSVCDNLQGIFQAMYVHPIVSDYGHLTKNGYPDANGKIRDGDINPLYTSHEMLDGVDYRLTDSENFAPLLEMSHYGETTMHGFNDGVRMLNAYGNNSNIEHYLARVTSMAEKNYSYLHSLGKDLCFIQAKLICDRGGNGWQYKDGNRQGGGGKVDLSHYLTRDQAFKSTMAVFFSGLHFHEWNRPIPNLNADSYNGFQFALNLLGTRKQFSETEKISAVDMRTAQAEFHLWKSKYKFVGESNFRQEEGYKLKDNTDNLLVRTMRLGNKLAIVVLNPYNVATKFNLTVACTNGGKTIEKSFTAADWQSCYPNEARKDYIFDIIEMK</sequence>